<reference evidence="1 2" key="1">
    <citation type="submission" date="2019-04" db="EMBL/GenBank/DDBJ databases">
        <title>Natronospirillum operosus gen. nov., sp. nov., a haloalkaliphilic satellite isolated from decaying biomass of laboratory culture of cyanobacterium Geitlerinema sp. and proposal of Natronospirillaceae fam. nov. and Saccharospirillaceae fam. nov.</title>
        <authorList>
            <person name="Kevbrin V."/>
            <person name="Boltyanskaya Y."/>
            <person name="Koziaeva V."/>
            <person name="Grouzdev D.S."/>
            <person name="Park M."/>
            <person name="Cho J."/>
        </authorList>
    </citation>
    <scope>NUCLEOTIDE SEQUENCE [LARGE SCALE GENOMIC DNA]</scope>
    <source>
        <strain evidence="1 2">G-116</strain>
    </source>
</reference>
<protein>
    <submittedName>
        <fullName evidence="1">Uncharacterized protein</fullName>
    </submittedName>
</protein>
<evidence type="ECO:0000313" key="1">
    <source>
        <dbReference type="EMBL" id="TGG95647.1"/>
    </source>
</evidence>
<dbReference type="RefSeq" id="WP_135481482.1">
    <property type="nucleotide sequence ID" value="NZ_SRMF01000001.1"/>
</dbReference>
<evidence type="ECO:0000313" key="2">
    <source>
        <dbReference type="Proteomes" id="UP000297475"/>
    </source>
</evidence>
<name>A0A4Z0WIG9_9GAMM</name>
<comment type="caution">
    <text evidence="1">The sequence shown here is derived from an EMBL/GenBank/DDBJ whole genome shotgun (WGS) entry which is preliminary data.</text>
</comment>
<gene>
    <name evidence="1" type="ORF">E4656_04340</name>
</gene>
<dbReference type="Proteomes" id="UP000297475">
    <property type="component" value="Unassembled WGS sequence"/>
</dbReference>
<organism evidence="1 2">
    <name type="scientific">Natronospirillum operosum</name>
    <dbReference type="NCBI Taxonomy" id="2759953"/>
    <lineage>
        <taxon>Bacteria</taxon>
        <taxon>Pseudomonadati</taxon>
        <taxon>Pseudomonadota</taxon>
        <taxon>Gammaproteobacteria</taxon>
        <taxon>Oceanospirillales</taxon>
        <taxon>Natronospirillaceae</taxon>
        <taxon>Natronospirillum</taxon>
    </lineage>
</organism>
<dbReference type="EMBL" id="SRMF01000001">
    <property type="protein sequence ID" value="TGG95647.1"/>
    <property type="molecule type" value="Genomic_DNA"/>
</dbReference>
<sequence length="151" mass="17074">MRDVRRLLFRYDALQALPADADGAQTALEDASRLLLWRAWIALLQSLCADYRLRPEAATDSMSEAPWLHSLRTFNPDMAELQQIELASRDPDHWLPALRNWWSGYWQPGLIPPARLAPAATIARSAADWSQDARAGLAAWADLWAQHSQTN</sequence>
<dbReference type="AlphaFoldDB" id="A0A4Z0WIG9"/>
<accession>A0A4Z0WIG9</accession>
<proteinExistence type="predicted"/>
<dbReference type="OrthoDB" id="7942268at2"/>
<keyword evidence="2" id="KW-1185">Reference proteome</keyword>